<dbReference type="EMBL" id="JANBPW010001730">
    <property type="protein sequence ID" value="KAJ1943344.1"/>
    <property type="molecule type" value="Genomic_DNA"/>
</dbReference>
<dbReference type="Proteomes" id="UP001150603">
    <property type="component" value="Unassembled WGS sequence"/>
</dbReference>
<accession>A0ACC1JA20</accession>
<name>A0ACC1JA20_9FUNG</name>
<keyword evidence="2" id="KW-1185">Reference proteome</keyword>
<protein>
    <submittedName>
        <fullName evidence="1">ATP-dependent Lon protease pim1</fullName>
        <ecNumber evidence="1">3.4.21.53</ecNumber>
    </submittedName>
</protein>
<gene>
    <name evidence="1" type="primary">PIM1_1</name>
    <name evidence="1" type="ORF">FBU59_002939</name>
</gene>
<keyword evidence="1" id="KW-0378">Hydrolase</keyword>
<reference evidence="1" key="1">
    <citation type="submission" date="2022-07" db="EMBL/GenBank/DDBJ databases">
        <title>Phylogenomic reconstructions and comparative analyses of Kickxellomycotina fungi.</title>
        <authorList>
            <person name="Reynolds N.K."/>
            <person name="Stajich J.E."/>
            <person name="Barry K."/>
            <person name="Grigoriev I.V."/>
            <person name="Crous P."/>
            <person name="Smith M.E."/>
        </authorList>
    </citation>
    <scope>NUCLEOTIDE SEQUENCE</scope>
    <source>
        <strain evidence="1">NRRL 5244</strain>
    </source>
</reference>
<keyword evidence="1" id="KW-0645">Protease</keyword>
<organism evidence="1 2">
    <name type="scientific">Linderina macrospora</name>
    <dbReference type="NCBI Taxonomy" id="4868"/>
    <lineage>
        <taxon>Eukaryota</taxon>
        <taxon>Fungi</taxon>
        <taxon>Fungi incertae sedis</taxon>
        <taxon>Zoopagomycota</taxon>
        <taxon>Kickxellomycotina</taxon>
        <taxon>Kickxellomycetes</taxon>
        <taxon>Kickxellales</taxon>
        <taxon>Kickxellaceae</taxon>
        <taxon>Linderina</taxon>
    </lineage>
</organism>
<comment type="caution">
    <text evidence="1">The sequence shown here is derived from an EMBL/GenBank/DDBJ whole genome shotgun (WGS) entry which is preliminary data.</text>
</comment>
<evidence type="ECO:0000313" key="2">
    <source>
        <dbReference type="Proteomes" id="UP001150603"/>
    </source>
</evidence>
<evidence type="ECO:0000313" key="1">
    <source>
        <dbReference type="EMBL" id="KAJ1943344.1"/>
    </source>
</evidence>
<proteinExistence type="predicted"/>
<sequence length="747" mass="82751">MPSPQHYNALGAKVYNVLKWRQPQSIASRGFQTSSLWRKQNDDSDGKNKKKDPEEEQNDDDDKGRRRRSARRTEGEPAAEGEAPRPDPLTQLKRAVGVADYAQGQQSFIPDNYPKVMMLPITRRPLFPSLYKSIQVQDPQVIGALKELVERGEPYVATFMLKDDEKDVDRITSMDEVHEIGVFSRIMSIYVSPNPEDKHLTVALYPWRRVRMKRILENGTGAPAIEAGEATAESPTAEPPAAEPSEVATADSPEAPAGNEVSDAGTVLQSIQDDYSFTALEVENVADEPYDAKDATVSATMSEIVSVLREITTMNPMFREQIHHFASAQVSKAVFENPSKLADFAAALSSGSSSELQDILSDLNVTTRLEKALVVLKKELMNAQLQNKISKDVEAKISKRQRDFYLMEQLKGIKRELGLESDGKDKLIEQFKAKAEALQMPVEVKRVFDEEVSKLAHLEPAASEFNVTRNYLDWLTQIPWGKQSIEDYDLTRAKSVLDEDHYGLEDVKQRILEFVAVGKLRGAVQGKILCFVGPPGVGKTSIGKSIARALGREFFRFSVGGLTDVAEIKGHRRTYVGAMPGKVVQALKRVQTENPLVLIDEIDKLGRGHQGDPASALLELLDPEQNTAFLDHYMDVPVDVSRVLFVCTANVSDTIPGPLLDRMEVIRLSGYLADEKRAIAQKYLAPQAKESAGLEGANVEITDGAVDALARAYCRESGVRNLKKHIEKIYRKAALKVVESGIAEPAP</sequence>
<dbReference type="EC" id="3.4.21.53" evidence="1"/>
<feature type="non-terminal residue" evidence="1">
    <location>
        <position position="747"/>
    </location>
</feature>